<dbReference type="InterPro" id="IPR000215">
    <property type="entry name" value="Serpin_fam"/>
</dbReference>
<comment type="caution">
    <text evidence="3">The sequence shown here is derived from an EMBL/GenBank/DDBJ whole genome shotgun (WGS) entry which is preliminary data.</text>
</comment>
<dbReference type="Pfam" id="PF00079">
    <property type="entry name" value="Serpin"/>
    <property type="match status" value="1"/>
</dbReference>
<evidence type="ECO:0000256" key="1">
    <source>
        <dbReference type="ARBA" id="ARBA00009500"/>
    </source>
</evidence>
<dbReference type="EMBL" id="QMKO01000123">
    <property type="protein sequence ID" value="RTG91414.1"/>
    <property type="molecule type" value="Genomic_DNA"/>
</dbReference>
<dbReference type="InterPro" id="IPR036186">
    <property type="entry name" value="Serpin_sf"/>
</dbReference>
<dbReference type="PANTHER" id="PTHR11461:SF211">
    <property type="entry name" value="GH10112P-RELATED"/>
    <property type="match status" value="1"/>
</dbReference>
<dbReference type="GO" id="GO:0004867">
    <property type="term" value="F:serine-type endopeptidase inhibitor activity"/>
    <property type="evidence" value="ECO:0007669"/>
    <property type="project" value="InterPro"/>
</dbReference>
<dbReference type="GO" id="GO:0005615">
    <property type="term" value="C:extracellular space"/>
    <property type="evidence" value="ECO:0007669"/>
    <property type="project" value="InterPro"/>
</dbReference>
<comment type="similarity">
    <text evidence="1">Belongs to the serpin family.</text>
</comment>
<feature type="domain" description="Serpin" evidence="2">
    <location>
        <begin position="17"/>
        <end position="81"/>
    </location>
</feature>
<evidence type="ECO:0000313" key="4">
    <source>
        <dbReference type="Proteomes" id="UP000290809"/>
    </source>
</evidence>
<dbReference type="Gene3D" id="3.30.497.10">
    <property type="entry name" value="Antithrombin, subunit I, domain 2"/>
    <property type="match status" value="1"/>
</dbReference>
<sequence length="91" mass="10376">MCEYGGISSILSRRFEDTSLNLYLPKFKLKEGYSFSIKDHLEQLGIKDAFSSLSADFSNISVSKKLYVTDVLHKSIIEVSRTTEAIIRFFT</sequence>
<protein>
    <recommendedName>
        <fullName evidence="2">Serpin domain-containing protein</fullName>
    </recommendedName>
</protein>
<evidence type="ECO:0000259" key="2">
    <source>
        <dbReference type="Pfam" id="PF00079"/>
    </source>
</evidence>
<keyword evidence="4" id="KW-1185">Reference proteome</keyword>
<dbReference type="STRING" id="6184.A0A430QUU9"/>
<reference evidence="3 4" key="1">
    <citation type="journal article" date="2019" name="PLoS Pathog.">
        <title>Genome sequence of the bovine parasite Schistosoma bovis Tanzania.</title>
        <authorList>
            <person name="Oey H."/>
            <person name="Zakrzewski M."/>
            <person name="Gobert G."/>
            <person name="Gravermann K."/>
            <person name="Stoye J."/>
            <person name="Jones M."/>
            <person name="Mcmanus D."/>
            <person name="Krause L."/>
        </authorList>
    </citation>
    <scope>NUCLEOTIDE SEQUENCE [LARGE SCALE GENOMIC DNA]</scope>
    <source>
        <strain evidence="3 4">TAN1997</strain>
    </source>
</reference>
<dbReference type="SUPFAM" id="SSF56574">
    <property type="entry name" value="Serpins"/>
    <property type="match status" value="1"/>
</dbReference>
<proteinExistence type="inferred from homology"/>
<dbReference type="Proteomes" id="UP000290809">
    <property type="component" value="Unassembled WGS sequence"/>
</dbReference>
<dbReference type="InterPro" id="IPR023796">
    <property type="entry name" value="Serpin_dom"/>
</dbReference>
<dbReference type="InterPro" id="IPR042178">
    <property type="entry name" value="Serpin_sf_1"/>
</dbReference>
<accession>A0A430QUU9</accession>
<evidence type="ECO:0000313" key="3">
    <source>
        <dbReference type="EMBL" id="RTG91414.1"/>
    </source>
</evidence>
<organism evidence="3 4">
    <name type="scientific">Schistosoma bovis</name>
    <name type="common">Blood fluke</name>
    <dbReference type="NCBI Taxonomy" id="6184"/>
    <lineage>
        <taxon>Eukaryota</taxon>
        <taxon>Metazoa</taxon>
        <taxon>Spiralia</taxon>
        <taxon>Lophotrochozoa</taxon>
        <taxon>Platyhelminthes</taxon>
        <taxon>Trematoda</taxon>
        <taxon>Digenea</taxon>
        <taxon>Strigeidida</taxon>
        <taxon>Schistosomatoidea</taxon>
        <taxon>Schistosomatidae</taxon>
        <taxon>Schistosoma</taxon>
    </lineage>
</organism>
<name>A0A430QUU9_SCHBO</name>
<dbReference type="AlphaFoldDB" id="A0A430QUU9"/>
<dbReference type="PANTHER" id="PTHR11461">
    <property type="entry name" value="SERINE PROTEASE INHIBITOR, SERPIN"/>
    <property type="match status" value="1"/>
</dbReference>
<gene>
    <name evidence="3" type="ORF">DC041_0009501</name>
</gene>